<proteinExistence type="predicted"/>
<evidence type="ECO:0000256" key="4">
    <source>
        <dbReference type="PROSITE-ProRule" id="PRU00433"/>
    </source>
</evidence>
<evidence type="ECO:0000313" key="8">
    <source>
        <dbReference type="EMBL" id="ABM81219.1"/>
    </source>
</evidence>
<dbReference type="RefSeq" id="WP_011822537.1">
    <property type="nucleotide sequence ID" value="NC_008818.1"/>
</dbReference>
<dbReference type="GO" id="GO:0046872">
    <property type="term" value="F:metal ion binding"/>
    <property type="evidence" value="ECO:0007669"/>
    <property type="project" value="UniProtKB-KW"/>
</dbReference>
<keyword evidence="6" id="KW-1133">Transmembrane helix</keyword>
<evidence type="ECO:0000256" key="2">
    <source>
        <dbReference type="ARBA" id="ARBA00022723"/>
    </source>
</evidence>
<dbReference type="STRING" id="415426.Hbut_1395"/>
<dbReference type="Proteomes" id="UP000002593">
    <property type="component" value="Chromosome"/>
</dbReference>
<dbReference type="EMBL" id="CP000493">
    <property type="protein sequence ID" value="ABM81219.1"/>
    <property type="molecule type" value="Genomic_DNA"/>
</dbReference>
<protein>
    <recommendedName>
        <fullName evidence="7">Cytochrome c domain-containing protein</fullName>
    </recommendedName>
</protein>
<dbReference type="HOGENOM" id="CLU_1363633_0_0_2"/>
<dbReference type="eggNOG" id="arCOG06097">
    <property type="taxonomic scope" value="Archaea"/>
</dbReference>
<evidence type="ECO:0000256" key="6">
    <source>
        <dbReference type="SAM" id="Phobius"/>
    </source>
</evidence>
<dbReference type="EnsemblBacteria" id="ABM81219">
    <property type="protein sequence ID" value="ABM81219"/>
    <property type="gene ID" value="Hbut_1395"/>
</dbReference>
<evidence type="ECO:0000256" key="5">
    <source>
        <dbReference type="SAM" id="MobiDB-lite"/>
    </source>
</evidence>
<feature type="compositionally biased region" description="Low complexity" evidence="5">
    <location>
        <begin position="129"/>
        <end position="145"/>
    </location>
</feature>
<keyword evidence="3 4" id="KW-0408">Iron</keyword>
<gene>
    <name evidence="8" type="ordered locus">Hbut_1395</name>
</gene>
<sequence>MRDRASAPVLLTAVLVLALASIGAAALSAEEAEKLFQSSGCTGCHNGVVAPDFQGTIAVIREWASKYETLDEAVAAEAPNFKMFNNAKSWDELMSSMPGITPELKDYFARVFEEAKTGAVPVQEQPAGETTEQPVQPTTPVVTQPKPKPAVNVTKLPEVSAPNPSAQAESLVKTGLPAGVAVLITAIVILAAFTKKARQH</sequence>
<keyword evidence="9" id="KW-1185">Reference proteome</keyword>
<feature type="region of interest" description="Disordered" evidence="5">
    <location>
        <begin position="119"/>
        <end position="149"/>
    </location>
</feature>
<keyword evidence="1 4" id="KW-0349">Heme</keyword>
<feature type="domain" description="Cytochrome c" evidence="7">
    <location>
        <begin position="27"/>
        <end position="115"/>
    </location>
</feature>
<keyword evidence="6" id="KW-0472">Membrane</keyword>
<dbReference type="InterPro" id="IPR036909">
    <property type="entry name" value="Cyt_c-like_dom_sf"/>
</dbReference>
<name>A2BMK8_HYPBU</name>
<feature type="transmembrane region" description="Helical" evidence="6">
    <location>
        <begin position="175"/>
        <end position="194"/>
    </location>
</feature>
<accession>A2BMK8</accession>
<organism evidence="8 9">
    <name type="scientific">Hyperthermus butylicus (strain DSM 5456 / JCM 9403 / PLM1-5)</name>
    <dbReference type="NCBI Taxonomy" id="415426"/>
    <lineage>
        <taxon>Archaea</taxon>
        <taxon>Thermoproteota</taxon>
        <taxon>Thermoprotei</taxon>
        <taxon>Desulfurococcales</taxon>
        <taxon>Pyrodictiaceae</taxon>
        <taxon>Hyperthermus</taxon>
    </lineage>
</organism>
<dbReference type="SUPFAM" id="SSF46626">
    <property type="entry name" value="Cytochrome c"/>
    <property type="match status" value="1"/>
</dbReference>
<evidence type="ECO:0000256" key="3">
    <source>
        <dbReference type="ARBA" id="ARBA00023004"/>
    </source>
</evidence>
<keyword evidence="2 4" id="KW-0479">Metal-binding</keyword>
<dbReference type="GeneID" id="4782010"/>
<dbReference type="PROSITE" id="PS51007">
    <property type="entry name" value="CYTC"/>
    <property type="match status" value="1"/>
</dbReference>
<dbReference type="InterPro" id="IPR009056">
    <property type="entry name" value="Cyt_c-like_dom"/>
</dbReference>
<dbReference type="GO" id="GO:0009055">
    <property type="term" value="F:electron transfer activity"/>
    <property type="evidence" value="ECO:0007669"/>
    <property type="project" value="InterPro"/>
</dbReference>
<dbReference type="GO" id="GO:0020037">
    <property type="term" value="F:heme binding"/>
    <property type="evidence" value="ECO:0007669"/>
    <property type="project" value="InterPro"/>
</dbReference>
<evidence type="ECO:0000313" key="9">
    <source>
        <dbReference type="Proteomes" id="UP000002593"/>
    </source>
</evidence>
<keyword evidence="6" id="KW-0812">Transmembrane</keyword>
<dbReference type="KEGG" id="hbu:Hbut_1395"/>
<evidence type="ECO:0000256" key="1">
    <source>
        <dbReference type="ARBA" id="ARBA00022617"/>
    </source>
</evidence>
<reference evidence="8 9" key="1">
    <citation type="journal article" date="2007" name="Archaea">
        <title>The genome of Hyperthermus butylicus: a sulfur-reducing, peptide fermenting, neutrophilic Crenarchaeote growing up to 108 degrees C.</title>
        <authorList>
            <person name="Brugger K."/>
            <person name="Chen L."/>
            <person name="Stark M."/>
            <person name="Zibat A."/>
            <person name="Redder P."/>
            <person name="Ruepp A."/>
            <person name="Awayez M."/>
            <person name="She Q."/>
            <person name="Garrett R.A."/>
            <person name="Klenk H.P."/>
        </authorList>
    </citation>
    <scope>NUCLEOTIDE SEQUENCE [LARGE SCALE GENOMIC DNA]</scope>
    <source>
        <strain evidence="9">DSM 5456 / JCM 9403 / PLM1-5</strain>
    </source>
</reference>
<dbReference type="OrthoDB" id="15497at2157"/>
<evidence type="ECO:0000259" key="7">
    <source>
        <dbReference type="PROSITE" id="PS51007"/>
    </source>
</evidence>
<dbReference type="AlphaFoldDB" id="A2BMK8"/>